<evidence type="ECO:0000313" key="2">
    <source>
        <dbReference type="Proteomes" id="UP000593892"/>
    </source>
</evidence>
<evidence type="ECO:0000313" key="1">
    <source>
        <dbReference type="EMBL" id="QOY87896.1"/>
    </source>
</evidence>
<dbReference type="Proteomes" id="UP000593892">
    <property type="component" value="Chromosome"/>
</dbReference>
<gene>
    <name evidence="1" type="ORF">IRI77_35040</name>
</gene>
<dbReference type="EMBL" id="CP063849">
    <property type="protein sequence ID" value="QOY87896.1"/>
    <property type="molecule type" value="Genomic_DNA"/>
</dbReference>
<proteinExistence type="predicted"/>
<dbReference type="Gene3D" id="3.90.210.10">
    <property type="entry name" value="Heat-Labile Enterotoxin, subunit A"/>
    <property type="match status" value="1"/>
</dbReference>
<organism evidence="1 2">
    <name type="scientific">Paludibaculum fermentans</name>
    <dbReference type="NCBI Taxonomy" id="1473598"/>
    <lineage>
        <taxon>Bacteria</taxon>
        <taxon>Pseudomonadati</taxon>
        <taxon>Acidobacteriota</taxon>
        <taxon>Terriglobia</taxon>
        <taxon>Bryobacterales</taxon>
        <taxon>Bryobacteraceae</taxon>
        <taxon>Paludibaculum</taxon>
    </lineage>
</organism>
<dbReference type="RefSeq" id="WP_194449563.1">
    <property type="nucleotide sequence ID" value="NZ_CP063849.1"/>
</dbReference>
<dbReference type="AlphaFoldDB" id="A0A7S7NQI5"/>
<reference evidence="1 2" key="1">
    <citation type="submission" date="2020-10" db="EMBL/GenBank/DDBJ databases">
        <title>Complete genome sequence of Paludibaculum fermentans P105T, a facultatively anaerobic acidobacterium capable of dissimilatory Fe(III) reduction.</title>
        <authorList>
            <person name="Dedysh S.N."/>
            <person name="Beletsky A.V."/>
            <person name="Kulichevskaya I.S."/>
            <person name="Mardanov A.V."/>
            <person name="Ravin N.V."/>
        </authorList>
    </citation>
    <scope>NUCLEOTIDE SEQUENCE [LARGE SCALE GENOMIC DNA]</scope>
    <source>
        <strain evidence="1 2">P105</strain>
    </source>
</reference>
<accession>A0A7S7NQI5</accession>
<keyword evidence="2" id="KW-1185">Reference proteome</keyword>
<name>A0A7S7NQI5_PALFE</name>
<dbReference type="KEGG" id="pfer:IRI77_35040"/>
<protein>
    <submittedName>
        <fullName evidence="1">Uncharacterized protein</fullName>
    </submittedName>
</protein>
<sequence length="355" mass="40026">MQIRNKFYKDLREFTAWEPWGERLDHHDGNNGYIGITGMFVKQFNYSAELQKLIDYGWRSAAPARPATPSLQPRAVTIGAGRGGKEVPCTLRTGFKRPAGMLSAWDHMQLFEQVGAYAFRGDRRKPEQIRASRGFQPPAARTDATYMKAIATEFVAYLKRRAIPGITIPTEDDMAGYLINQVSPADRRLLTEYHFWRQVLSNERMHLQGMTDDSFLKGYISTTREIKKAREAADGTAGGAHAKPRNQDFMEYAREVTLGYWVYALRIESGFLIKSGKGGITKQEAEIAHLGPLDWKDVYGFAGTGALGDSTVYIRNMFQQQDYKAFCQVLAQLSSIVGKLPEGFRLVNDQLVQTT</sequence>